<protein>
    <submittedName>
        <fullName evidence="1">Uncharacterized protein</fullName>
    </submittedName>
</protein>
<proteinExistence type="predicted"/>
<evidence type="ECO:0000313" key="1">
    <source>
        <dbReference type="EMBL" id="KAL0433521.1"/>
    </source>
</evidence>
<gene>
    <name evidence="1" type="ORF">Slati_2686400</name>
</gene>
<dbReference type="EMBL" id="JACGWN010000009">
    <property type="protein sequence ID" value="KAL0433521.1"/>
    <property type="molecule type" value="Genomic_DNA"/>
</dbReference>
<organism evidence="1">
    <name type="scientific">Sesamum latifolium</name>
    <dbReference type="NCBI Taxonomy" id="2727402"/>
    <lineage>
        <taxon>Eukaryota</taxon>
        <taxon>Viridiplantae</taxon>
        <taxon>Streptophyta</taxon>
        <taxon>Embryophyta</taxon>
        <taxon>Tracheophyta</taxon>
        <taxon>Spermatophyta</taxon>
        <taxon>Magnoliopsida</taxon>
        <taxon>eudicotyledons</taxon>
        <taxon>Gunneridae</taxon>
        <taxon>Pentapetalae</taxon>
        <taxon>asterids</taxon>
        <taxon>lamiids</taxon>
        <taxon>Lamiales</taxon>
        <taxon>Pedaliaceae</taxon>
        <taxon>Sesamum</taxon>
    </lineage>
</organism>
<reference evidence="1" key="1">
    <citation type="submission" date="2020-06" db="EMBL/GenBank/DDBJ databases">
        <authorList>
            <person name="Li T."/>
            <person name="Hu X."/>
            <person name="Zhang T."/>
            <person name="Song X."/>
            <person name="Zhang H."/>
            <person name="Dai N."/>
            <person name="Sheng W."/>
            <person name="Hou X."/>
            <person name="Wei L."/>
        </authorList>
    </citation>
    <scope>NUCLEOTIDE SEQUENCE</scope>
    <source>
        <strain evidence="1">KEN1</strain>
        <tissue evidence="1">Leaf</tissue>
    </source>
</reference>
<comment type="caution">
    <text evidence="1">The sequence shown here is derived from an EMBL/GenBank/DDBJ whole genome shotgun (WGS) entry which is preliminary data.</text>
</comment>
<sequence>MVRHFEPTEAHALFHRINPLRLLNVHFHHQGPSLEADDANISNTFKDLFVALRSSYLTLQIRGDSIFEAYSPHRFSRQFGFCQDVPGSLKKEILTCSLKALGRLWQSCTLSGTSSKPLIPGSVSLSSLVTKEYADWWAKCNKTSLEKNTRVILKLNHPSNLEKGSKDNQAMPTIETDVAKPVTTTSNRRHNVLIDTPVIPLSGKNDVIPALSISNGQLSNPQSLEKVFDLAIISVNFSFFEGLPSSMGSVNRISEFDLPKVDAALNGELQPVSKDDHPSVETPSKRPKFVLLAIMEKLPLVEDVLEKLKKTFEAPFWPSSSVEEMDTYMKDTSPLESHLKVFFDGASNYKRTKLESSRKVTREVYKESPSLAENNLFAIEAKEKEHAKGVESLEAEILQVVNQQGVLKKQLEELKTKEELINSSLHGAKGALINFRKDVATKKEKV</sequence>
<dbReference type="AlphaFoldDB" id="A0AAW2VXA3"/>
<name>A0AAW2VXA3_9LAMI</name>
<accession>A0AAW2VXA3</accession>
<reference evidence="1" key="2">
    <citation type="journal article" date="2024" name="Plant">
        <title>Genomic evolution and insights into agronomic trait innovations of Sesamum species.</title>
        <authorList>
            <person name="Miao H."/>
            <person name="Wang L."/>
            <person name="Qu L."/>
            <person name="Liu H."/>
            <person name="Sun Y."/>
            <person name="Le M."/>
            <person name="Wang Q."/>
            <person name="Wei S."/>
            <person name="Zheng Y."/>
            <person name="Lin W."/>
            <person name="Duan Y."/>
            <person name="Cao H."/>
            <person name="Xiong S."/>
            <person name="Wang X."/>
            <person name="Wei L."/>
            <person name="Li C."/>
            <person name="Ma Q."/>
            <person name="Ju M."/>
            <person name="Zhao R."/>
            <person name="Li G."/>
            <person name="Mu C."/>
            <person name="Tian Q."/>
            <person name="Mei H."/>
            <person name="Zhang T."/>
            <person name="Gao T."/>
            <person name="Zhang H."/>
        </authorList>
    </citation>
    <scope>NUCLEOTIDE SEQUENCE</scope>
    <source>
        <strain evidence="1">KEN1</strain>
    </source>
</reference>
<dbReference type="PANTHER" id="PTHR36607">
    <property type="entry name" value="1,2-DIHYDROXY-3-KETO-5-METHYLTHIOPENTENE DIOXYGENASE 4"/>
    <property type="match status" value="1"/>
</dbReference>
<dbReference type="PANTHER" id="PTHR36607:SF20">
    <property type="entry name" value="AMINOTRANSFERASE-LIKE PLANT MOBILE DOMAIN-CONTAINING PROTEIN"/>
    <property type="match status" value="1"/>
</dbReference>